<evidence type="ECO:0000256" key="3">
    <source>
        <dbReference type="ARBA" id="ARBA00022840"/>
    </source>
</evidence>
<dbReference type="InterPro" id="IPR051620">
    <property type="entry name" value="ORF904-like_C"/>
</dbReference>
<dbReference type="EMBL" id="FOSK01000013">
    <property type="protein sequence ID" value="SFK98525.1"/>
    <property type="molecule type" value="Genomic_DNA"/>
</dbReference>
<evidence type="ECO:0000313" key="6">
    <source>
        <dbReference type="EMBL" id="SFK98525.1"/>
    </source>
</evidence>
<dbReference type="Gene3D" id="3.40.50.300">
    <property type="entry name" value="P-loop containing nucleotide triphosphate hydrolases"/>
    <property type="match status" value="1"/>
</dbReference>
<name>A0A1I4DYK1_9HYPH</name>
<keyword evidence="3" id="KW-0067">ATP-binding</keyword>
<dbReference type="SMART" id="SM00885">
    <property type="entry name" value="D5_N"/>
    <property type="match status" value="1"/>
</dbReference>
<dbReference type="InterPro" id="IPR006500">
    <property type="entry name" value="Helicase_put_C_phage/plasmid"/>
</dbReference>
<keyword evidence="7" id="KW-1185">Reference proteome</keyword>
<keyword evidence="2" id="KW-0378">Hydrolase</keyword>
<dbReference type="Pfam" id="PF08706">
    <property type="entry name" value="D5_N"/>
    <property type="match status" value="1"/>
</dbReference>
<evidence type="ECO:0000256" key="4">
    <source>
        <dbReference type="SAM" id="MobiDB-lite"/>
    </source>
</evidence>
<organism evidence="6 7">
    <name type="scientific">Pseudovibrio ascidiaceicola</name>
    <dbReference type="NCBI Taxonomy" id="285279"/>
    <lineage>
        <taxon>Bacteria</taxon>
        <taxon>Pseudomonadati</taxon>
        <taxon>Pseudomonadota</taxon>
        <taxon>Alphaproteobacteria</taxon>
        <taxon>Hyphomicrobiales</taxon>
        <taxon>Stappiaceae</taxon>
        <taxon>Pseudovibrio</taxon>
    </lineage>
</organism>
<accession>A0A1I4DYK1</accession>
<dbReference type="SUPFAM" id="SSF52540">
    <property type="entry name" value="P-loop containing nucleoside triphosphate hydrolases"/>
    <property type="match status" value="1"/>
</dbReference>
<dbReference type="PANTHER" id="PTHR35372:SF2">
    <property type="entry name" value="SF3 HELICASE DOMAIN-CONTAINING PROTEIN"/>
    <property type="match status" value="1"/>
</dbReference>
<evidence type="ECO:0000256" key="2">
    <source>
        <dbReference type="ARBA" id="ARBA00022801"/>
    </source>
</evidence>
<proteinExistence type="predicted"/>
<evidence type="ECO:0000313" key="7">
    <source>
        <dbReference type="Proteomes" id="UP000199598"/>
    </source>
</evidence>
<dbReference type="RefSeq" id="WP_093522646.1">
    <property type="nucleotide sequence ID" value="NZ_FOSK01000013.1"/>
</dbReference>
<feature type="domain" description="SF3 helicase" evidence="5">
    <location>
        <begin position="236"/>
        <end position="412"/>
    </location>
</feature>
<reference evidence="6 7" key="1">
    <citation type="submission" date="2016-10" db="EMBL/GenBank/DDBJ databases">
        <authorList>
            <person name="Varghese N."/>
            <person name="Submissions S."/>
        </authorList>
    </citation>
    <scope>NUCLEOTIDE SEQUENCE [LARGE SCALE GENOMIC DNA]</scope>
    <source>
        <strain evidence="6 7">DSM 16392</strain>
    </source>
</reference>
<dbReference type="InterPro" id="IPR027417">
    <property type="entry name" value="P-loop_NTPase"/>
</dbReference>
<dbReference type="NCBIfam" id="TIGR01613">
    <property type="entry name" value="primase_Cterm"/>
    <property type="match status" value="1"/>
</dbReference>
<evidence type="ECO:0000256" key="1">
    <source>
        <dbReference type="ARBA" id="ARBA00022741"/>
    </source>
</evidence>
<dbReference type="Pfam" id="PF19263">
    <property type="entry name" value="DUF5906"/>
    <property type="match status" value="1"/>
</dbReference>
<gene>
    <name evidence="6" type="ORF">SAMN04488518_11368</name>
</gene>
<feature type="region of interest" description="Disordered" evidence="4">
    <location>
        <begin position="1"/>
        <end position="20"/>
    </location>
</feature>
<comment type="caution">
    <text evidence="6">The sequence shown here is derived from an EMBL/GenBank/DDBJ whole genome shotgun (WGS) entry which is preliminary data.</text>
</comment>
<evidence type="ECO:0000259" key="5">
    <source>
        <dbReference type="PROSITE" id="PS51206"/>
    </source>
</evidence>
<dbReference type="InterPro" id="IPR045455">
    <property type="entry name" value="NrS-1_pol-like_helicase"/>
</dbReference>
<dbReference type="PANTHER" id="PTHR35372">
    <property type="entry name" value="ATP BINDING PROTEIN-RELATED"/>
    <property type="match status" value="1"/>
</dbReference>
<dbReference type="InterPro" id="IPR014818">
    <property type="entry name" value="Phage/plasmid_primase_P4_C"/>
</dbReference>
<dbReference type="Proteomes" id="UP000199598">
    <property type="component" value="Unassembled WGS sequence"/>
</dbReference>
<dbReference type="InterPro" id="IPR014015">
    <property type="entry name" value="Helicase_SF3_DNA-vir"/>
</dbReference>
<sequence length="552" mass="62052">MSTMSQAIEEAMQPSDDPLITPLSTEFAEKLSRCALYDQNDTGNAKRLREHFGEEFLHVREVGFYTFKGTHWDLTGGEEVMTRYAQRTAELIKEELDYLGYEPWEELVLDKAKAVPRATADVSLSKEQEALLKDAEDVKKARSGRRTARKKFAVSSGNSNKIKGMIVQALPHVTYAPEEMDEDGLVFNTRTATLQLHPEPDGEGGQVMVPESVVHNRAMRLSKCAPVNFDPKAECPQWQAFLDFFQPDVGVQRFLQVYAGYCLTGLTAEQKLLFFYGDGANGKSTFVEAICGLMGDYAGQLNPESVTGTGQRRGDQATPDLATLVGKRLVRVSELPKGEAVKEELIKALTGGEPMQVRRLHQGFFDMTPIFKAIMSGNDKPFIKGNDYGIWRRLLIVPWSVRISEEQKRPMAEVLAEFEAERSGILNWMLKGLQIYMEDGLDVPPAVEGLTQDYKTELDPIQQFVDACLEFAEPPGEDPNEPSITGRAMYDTYKKWCEVSGLKPFTETALGRELPKKPGMRKVMTRIRKYANVRFNLPAEMRPETMSWETLG</sequence>
<dbReference type="PROSITE" id="PS51206">
    <property type="entry name" value="SF3_HELICASE_1"/>
    <property type="match status" value="1"/>
</dbReference>
<keyword evidence="1" id="KW-0547">Nucleotide-binding</keyword>
<protein>
    <submittedName>
        <fullName evidence="6">DNA primase/helicase</fullName>
    </submittedName>
</protein>